<evidence type="ECO:0000313" key="1">
    <source>
        <dbReference type="EMBL" id="VAW61211.1"/>
    </source>
</evidence>
<feature type="non-terminal residue" evidence="1">
    <location>
        <position position="1"/>
    </location>
</feature>
<name>A0A3B0X0B5_9ZZZZ</name>
<proteinExistence type="predicted"/>
<gene>
    <name evidence="1" type="ORF">MNBD_GAMMA10-2557</name>
</gene>
<protein>
    <submittedName>
        <fullName evidence="1">Uncharacterized protein</fullName>
    </submittedName>
</protein>
<accession>A0A3B0X0B5</accession>
<organism evidence="1">
    <name type="scientific">hydrothermal vent metagenome</name>
    <dbReference type="NCBI Taxonomy" id="652676"/>
    <lineage>
        <taxon>unclassified sequences</taxon>
        <taxon>metagenomes</taxon>
        <taxon>ecological metagenomes</taxon>
    </lineage>
</organism>
<dbReference type="EMBL" id="UOFJ01000029">
    <property type="protein sequence ID" value="VAW61211.1"/>
    <property type="molecule type" value="Genomic_DNA"/>
</dbReference>
<sequence length="122" mass="14244">GCSTVGVTPEQTLYFKSLTEKQYTNVFTQSEMKTVWKRAKEFWKPYSATQRVSINKFKTYKSVKTEITYIILRTPLAGSKYRIKITTNLSNPQMTDIAMKNSAVFNEYINTGTFKYPELFMY</sequence>
<dbReference type="AlphaFoldDB" id="A0A3B0X0B5"/>
<reference evidence="1" key="1">
    <citation type="submission" date="2018-06" db="EMBL/GenBank/DDBJ databases">
        <authorList>
            <person name="Zhirakovskaya E."/>
        </authorList>
    </citation>
    <scope>NUCLEOTIDE SEQUENCE</scope>
</reference>